<evidence type="ECO:0000313" key="7">
    <source>
        <dbReference type="Proteomes" id="UP000249432"/>
    </source>
</evidence>
<dbReference type="RefSeq" id="WP_303734742.1">
    <property type="nucleotide sequence ID" value="NZ_CAKZHK010000008.1"/>
</dbReference>
<feature type="modified residue" description="4-aspartylphosphate" evidence="2">
    <location>
        <position position="54"/>
    </location>
</feature>
<evidence type="ECO:0000313" key="6">
    <source>
        <dbReference type="EMBL" id="PZR05088.1"/>
    </source>
</evidence>
<gene>
    <name evidence="6" type="ORF">DI525_05370</name>
</gene>
<dbReference type="InterPro" id="IPR001867">
    <property type="entry name" value="OmpR/PhoB-type_DNA-bd"/>
</dbReference>
<dbReference type="Gene3D" id="1.10.10.10">
    <property type="entry name" value="Winged helix-like DNA-binding domain superfamily/Winged helix DNA-binding domain"/>
    <property type="match status" value="1"/>
</dbReference>
<dbReference type="GO" id="GO:0006355">
    <property type="term" value="P:regulation of DNA-templated transcription"/>
    <property type="evidence" value="ECO:0007669"/>
    <property type="project" value="InterPro"/>
</dbReference>
<dbReference type="PROSITE" id="PS51755">
    <property type="entry name" value="OMPR_PHOB"/>
    <property type="match status" value="1"/>
</dbReference>
<evidence type="ECO:0000259" key="5">
    <source>
        <dbReference type="PROSITE" id="PS51755"/>
    </source>
</evidence>
<name>A0A2W5U859_9CORY</name>
<evidence type="ECO:0000259" key="4">
    <source>
        <dbReference type="PROSITE" id="PS50110"/>
    </source>
</evidence>
<dbReference type="GO" id="GO:0000976">
    <property type="term" value="F:transcription cis-regulatory region binding"/>
    <property type="evidence" value="ECO:0007669"/>
    <property type="project" value="TreeGrafter"/>
</dbReference>
<dbReference type="PANTHER" id="PTHR48111">
    <property type="entry name" value="REGULATOR OF RPOS"/>
    <property type="match status" value="1"/>
</dbReference>
<protein>
    <submittedName>
        <fullName evidence="6">DNA-binding response regulator</fullName>
    </submittedName>
</protein>
<dbReference type="AlphaFoldDB" id="A0A2W5U859"/>
<feature type="domain" description="OmpR/PhoB-type" evidence="5">
    <location>
        <begin position="129"/>
        <end position="230"/>
    </location>
</feature>
<dbReference type="Proteomes" id="UP000249432">
    <property type="component" value="Unassembled WGS sequence"/>
</dbReference>
<dbReference type="Gene3D" id="6.10.250.690">
    <property type="match status" value="1"/>
</dbReference>
<dbReference type="SUPFAM" id="SSF52172">
    <property type="entry name" value="CheY-like"/>
    <property type="match status" value="1"/>
</dbReference>
<organism evidence="6 7">
    <name type="scientific">Corynebacterium kroppenstedtii</name>
    <dbReference type="NCBI Taxonomy" id="161879"/>
    <lineage>
        <taxon>Bacteria</taxon>
        <taxon>Bacillati</taxon>
        <taxon>Actinomycetota</taxon>
        <taxon>Actinomycetes</taxon>
        <taxon>Mycobacteriales</taxon>
        <taxon>Corynebacteriaceae</taxon>
        <taxon>Corynebacterium</taxon>
    </lineage>
</organism>
<evidence type="ECO:0000256" key="3">
    <source>
        <dbReference type="PROSITE-ProRule" id="PRU01091"/>
    </source>
</evidence>
<keyword evidence="1 3" id="KW-0238">DNA-binding</keyword>
<dbReference type="GO" id="GO:0000156">
    <property type="term" value="F:phosphorelay response regulator activity"/>
    <property type="evidence" value="ECO:0007669"/>
    <property type="project" value="TreeGrafter"/>
</dbReference>
<dbReference type="CDD" id="cd00383">
    <property type="entry name" value="trans_reg_C"/>
    <property type="match status" value="1"/>
</dbReference>
<dbReference type="InterPro" id="IPR011006">
    <property type="entry name" value="CheY-like_superfamily"/>
</dbReference>
<dbReference type="InterPro" id="IPR001789">
    <property type="entry name" value="Sig_transdc_resp-reg_receiver"/>
</dbReference>
<evidence type="ECO:0000256" key="2">
    <source>
        <dbReference type="PROSITE-ProRule" id="PRU00169"/>
    </source>
</evidence>
<sequence length="230" mass="25755">MSAEKILMVEDDVALANAVLVTLRARGYEVKVATAASAAIRLASQWHPQAALLDLGLPDMSGLDVLRALRSWSDMPVLVVSARHDEAGKINALDEGADDYVTKPFSMGELLARLRAALRRAPHGDAPEEPVMRTSDERVEFDLPRKKVVVEGAEAHLTPREWGIVEHMIRHRGRLVTKVELLQAVWGESYKRETNYLRVYMSQLRSKLEVDPANPQYFTTEPGIGYRLML</sequence>
<evidence type="ECO:0000256" key="1">
    <source>
        <dbReference type="ARBA" id="ARBA00023125"/>
    </source>
</evidence>
<dbReference type="SMART" id="SM00448">
    <property type="entry name" value="REC"/>
    <property type="match status" value="1"/>
</dbReference>
<dbReference type="PANTHER" id="PTHR48111:SF50">
    <property type="entry name" value="KDP OPERON TRANSCRIPTIONAL REGULATORY PROTEIN KDPE"/>
    <property type="match status" value="1"/>
</dbReference>
<dbReference type="Gene3D" id="3.40.50.2300">
    <property type="match status" value="1"/>
</dbReference>
<keyword evidence="2" id="KW-0597">Phosphoprotein</keyword>
<dbReference type="GO" id="GO:0005829">
    <property type="term" value="C:cytosol"/>
    <property type="evidence" value="ECO:0007669"/>
    <property type="project" value="TreeGrafter"/>
</dbReference>
<dbReference type="Pfam" id="PF00486">
    <property type="entry name" value="Trans_reg_C"/>
    <property type="match status" value="1"/>
</dbReference>
<dbReference type="PROSITE" id="PS50110">
    <property type="entry name" value="RESPONSE_REGULATORY"/>
    <property type="match status" value="1"/>
</dbReference>
<dbReference type="InterPro" id="IPR036388">
    <property type="entry name" value="WH-like_DNA-bd_sf"/>
</dbReference>
<dbReference type="SMART" id="SM00862">
    <property type="entry name" value="Trans_reg_C"/>
    <property type="match status" value="1"/>
</dbReference>
<feature type="domain" description="Response regulatory" evidence="4">
    <location>
        <begin position="5"/>
        <end position="118"/>
    </location>
</feature>
<dbReference type="InterPro" id="IPR039420">
    <property type="entry name" value="WalR-like"/>
</dbReference>
<dbReference type="SUPFAM" id="SSF46894">
    <property type="entry name" value="C-terminal effector domain of the bipartite response regulators"/>
    <property type="match status" value="1"/>
</dbReference>
<comment type="caution">
    <text evidence="6">The sequence shown here is derived from an EMBL/GenBank/DDBJ whole genome shotgun (WGS) entry which is preliminary data.</text>
</comment>
<dbReference type="InterPro" id="IPR016032">
    <property type="entry name" value="Sig_transdc_resp-reg_C-effctor"/>
</dbReference>
<reference evidence="6 7" key="1">
    <citation type="submission" date="2017-08" db="EMBL/GenBank/DDBJ databases">
        <title>Infants hospitalized years apart are colonized by the same room-sourced microbial strains.</title>
        <authorList>
            <person name="Brooks B."/>
            <person name="Olm M.R."/>
            <person name="Firek B.A."/>
            <person name="Baker R."/>
            <person name="Thomas B.C."/>
            <person name="Morowitz M.J."/>
            <person name="Banfield J.F."/>
        </authorList>
    </citation>
    <scope>NUCLEOTIDE SEQUENCE [LARGE SCALE GENOMIC DNA]</scope>
    <source>
        <strain evidence="6">S2_003_000_R1_3</strain>
    </source>
</reference>
<accession>A0A2W5U859</accession>
<dbReference type="GO" id="GO:0032993">
    <property type="term" value="C:protein-DNA complex"/>
    <property type="evidence" value="ECO:0007669"/>
    <property type="project" value="TreeGrafter"/>
</dbReference>
<dbReference type="EMBL" id="QFRA01000009">
    <property type="protein sequence ID" value="PZR05088.1"/>
    <property type="molecule type" value="Genomic_DNA"/>
</dbReference>
<proteinExistence type="predicted"/>
<feature type="DNA-binding region" description="OmpR/PhoB-type" evidence="3">
    <location>
        <begin position="129"/>
        <end position="230"/>
    </location>
</feature>
<dbReference type="Pfam" id="PF00072">
    <property type="entry name" value="Response_reg"/>
    <property type="match status" value="1"/>
</dbReference>